<gene>
    <name evidence="2" type="ORF">DUNSADRAFT_8989</name>
</gene>
<dbReference type="InterPro" id="IPR015947">
    <property type="entry name" value="PUA-like_sf"/>
</dbReference>
<sequence length="210" mass="22191">MQQHTGQPDSLLLRQQQRASVLQAIREHRAKASALKHQGVGCPELVSAAHLEQAWTPPQQPGKIAGIQIGDIFRNRAELMLVGLHGSAFQDVHASREGHVLSLVLTPPPDVDPTNEEDHGCESSGGNGSSSQDGEDGEGGLGQPPLDMHGRKGRGKAGGAKLEGAQGVGSGWDGESTEHWTSDGGSGYKYHVRGGLRLENEVSGKEKGYT</sequence>
<feature type="region of interest" description="Disordered" evidence="1">
    <location>
        <begin position="103"/>
        <end position="210"/>
    </location>
</feature>
<protein>
    <recommendedName>
        <fullName evidence="4">Encoded protein</fullName>
    </recommendedName>
</protein>
<keyword evidence="3" id="KW-1185">Reference proteome</keyword>
<comment type="caution">
    <text evidence="2">The sequence shown here is derived from an EMBL/GenBank/DDBJ whole genome shotgun (WGS) entry which is preliminary data.</text>
</comment>
<feature type="compositionally biased region" description="Basic and acidic residues" evidence="1">
    <location>
        <begin position="196"/>
        <end position="210"/>
    </location>
</feature>
<evidence type="ECO:0000313" key="2">
    <source>
        <dbReference type="EMBL" id="KAF5834366.1"/>
    </source>
</evidence>
<accession>A0ABQ7GIE0</accession>
<organism evidence="2 3">
    <name type="scientific">Dunaliella salina</name>
    <name type="common">Green alga</name>
    <name type="synonym">Protococcus salinus</name>
    <dbReference type="NCBI Taxonomy" id="3046"/>
    <lineage>
        <taxon>Eukaryota</taxon>
        <taxon>Viridiplantae</taxon>
        <taxon>Chlorophyta</taxon>
        <taxon>core chlorophytes</taxon>
        <taxon>Chlorophyceae</taxon>
        <taxon>CS clade</taxon>
        <taxon>Chlamydomonadales</taxon>
        <taxon>Dunaliellaceae</taxon>
        <taxon>Dunaliella</taxon>
    </lineage>
</organism>
<dbReference type="EMBL" id="MU069761">
    <property type="protein sequence ID" value="KAF5834366.1"/>
    <property type="molecule type" value="Genomic_DNA"/>
</dbReference>
<name>A0ABQ7GIE0_DUNSA</name>
<dbReference type="Gene3D" id="2.30.280.10">
    <property type="entry name" value="SRA-YDG"/>
    <property type="match status" value="1"/>
</dbReference>
<reference evidence="2" key="1">
    <citation type="submission" date="2017-08" db="EMBL/GenBank/DDBJ databases">
        <authorList>
            <person name="Polle J.E."/>
            <person name="Barry K."/>
            <person name="Cushman J."/>
            <person name="Schmutz J."/>
            <person name="Tran D."/>
            <person name="Hathwaick L.T."/>
            <person name="Yim W.C."/>
            <person name="Jenkins J."/>
            <person name="Mckie-Krisberg Z.M."/>
            <person name="Prochnik S."/>
            <person name="Lindquist E."/>
            <person name="Dockter R.B."/>
            <person name="Adam C."/>
            <person name="Molina H."/>
            <person name="Bunkerborg J."/>
            <person name="Jin E."/>
            <person name="Buchheim M."/>
            <person name="Magnuson J."/>
        </authorList>
    </citation>
    <scope>NUCLEOTIDE SEQUENCE</scope>
    <source>
        <strain evidence="2">CCAP 19/18</strain>
    </source>
</reference>
<dbReference type="SUPFAM" id="SSF88697">
    <property type="entry name" value="PUA domain-like"/>
    <property type="match status" value="1"/>
</dbReference>
<proteinExistence type="predicted"/>
<evidence type="ECO:0000256" key="1">
    <source>
        <dbReference type="SAM" id="MobiDB-lite"/>
    </source>
</evidence>
<evidence type="ECO:0000313" key="3">
    <source>
        <dbReference type="Proteomes" id="UP000815325"/>
    </source>
</evidence>
<dbReference type="InterPro" id="IPR036987">
    <property type="entry name" value="SRA-YDG_sf"/>
</dbReference>
<dbReference type="Proteomes" id="UP000815325">
    <property type="component" value="Unassembled WGS sequence"/>
</dbReference>
<evidence type="ECO:0008006" key="4">
    <source>
        <dbReference type="Google" id="ProtNLM"/>
    </source>
</evidence>